<comment type="similarity">
    <text evidence="2">Belongs to the TlyA family.</text>
</comment>
<dbReference type="SUPFAM" id="SSF53335">
    <property type="entry name" value="S-adenosyl-L-methionine-dependent methyltransferases"/>
    <property type="match status" value="1"/>
</dbReference>
<dbReference type="GO" id="GO:0008168">
    <property type="term" value="F:methyltransferase activity"/>
    <property type="evidence" value="ECO:0007669"/>
    <property type="project" value="UniProtKB-KW"/>
</dbReference>
<dbReference type="NCBIfam" id="TIGR00478">
    <property type="entry name" value="tly"/>
    <property type="match status" value="1"/>
</dbReference>
<evidence type="ECO:0000259" key="4">
    <source>
        <dbReference type="SMART" id="SM00363"/>
    </source>
</evidence>
<dbReference type="CDD" id="cd02440">
    <property type="entry name" value="AdoMet_MTases"/>
    <property type="match status" value="1"/>
</dbReference>
<dbReference type="SMART" id="SM00363">
    <property type="entry name" value="S4"/>
    <property type="match status" value="1"/>
</dbReference>
<dbReference type="Gene3D" id="3.10.290.10">
    <property type="entry name" value="RNA-binding S4 domain"/>
    <property type="match status" value="1"/>
</dbReference>
<dbReference type="PANTHER" id="PTHR32319:SF0">
    <property type="entry name" value="BACTERIAL HEMOLYSIN-LIKE PROTEIN"/>
    <property type="match status" value="1"/>
</dbReference>
<dbReference type="Proteomes" id="UP000295344">
    <property type="component" value="Unassembled WGS sequence"/>
</dbReference>
<keyword evidence="5" id="KW-0808">Transferase</keyword>
<proteinExistence type="inferred from homology"/>
<dbReference type="GO" id="GO:0032259">
    <property type="term" value="P:methylation"/>
    <property type="evidence" value="ECO:0007669"/>
    <property type="project" value="UniProtKB-KW"/>
</dbReference>
<dbReference type="AlphaFoldDB" id="A0A4R7FKA7"/>
<evidence type="ECO:0000313" key="6">
    <source>
        <dbReference type="Proteomes" id="UP000295344"/>
    </source>
</evidence>
<gene>
    <name evidence="5" type="ORF">CLV52_1702</name>
</gene>
<dbReference type="RefSeq" id="WP_133765917.1">
    <property type="nucleotide sequence ID" value="NZ_BAAARP010000002.1"/>
</dbReference>
<keyword evidence="5" id="KW-0489">Methyltransferase</keyword>
<dbReference type="CDD" id="cd00165">
    <property type="entry name" value="S4"/>
    <property type="match status" value="1"/>
</dbReference>
<dbReference type="OrthoDB" id="9784736at2"/>
<evidence type="ECO:0000256" key="1">
    <source>
        <dbReference type="ARBA" id="ARBA00022884"/>
    </source>
</evidence>
<keyword evidence="6" id="KW-1185">Reference proteome</keyword>
<dbReference type="PANTHER" id="PTHR32319">
    <property type="entry name" value="BACTERIAL HEMOLYSIN-LIKE PROTEIN"/>
    <property type="match status" value="1"/>
</dbReference>
<protein>
    <submittedName>
        <fullName evidence="5">23S rRNA (Cytidine1920-2'-O)/16S rRNA (Cytidine1409-2'-O)-methyltransferase</fullName>
    </submittedName>
</protein>
<evidence type="ECO:0000256" key="3">
    <source>
        <dbReference type="PROSITE-ProRule" id="PRU00182"/>
    </source>
</evidence>
<dbReference type="InterPro" id="IPR002942">
    <property type="entry name" value="S4_RNA-bd"/>
</dbReference>
<dbReference type="InterPro" id="IPR047048">
    <property type="entry name" value="TlyA"/>
</dbReference>
<sequence length="280" mass="28794">MTAPAAASDDLERIDVALVSRGLVRSRSAAQTAIAAGRVRVDGVAAKRVSQKVGPDAVLEVDRGSGWVGRGAGKLDAALDAFEVAVDGRTALDLGASTGGFTQVLLERGAASVIALDVGHDQLAPELRADPRVVVVEGENARTLTAERLAELTGRSDAPQVVVADLSFISLTLVLPAIAAVAAQDADVILLIKPQFEVGRTVVRGGLVPDAADRERAVRAVLDTASAAGFLTAGLIPSPVVGTHGNREALVHLHRLRGSDPSEWTTSIGRAVRPGPGEVG</sequence>
<reference evidence="5 6" key="1">
    <citation type="submission" date="2019-03" db="EMBL/GenBank/DDBJ databases">
        <title>Genomic Encyclopedia of Archaeal and Bacterial Type Strains, Phase II (KMG-II): from individual species to whole genera.</title>
        <authorList>
            <person name="Goeker M."/>
        </authorList>
    </citation>
    <scope>NUCLEOTIDE SEQUENCE [LARGE SCALE GENOMIC DNA]</scope>
    <source>
        <strain evidence="5 6">DSM 24782</strain>
    </source>
</reference>
<dbReference type="EMBL" id="SOAM01000002">
    <property type="protein sequence ID" value="TDS76767.1"/>
    <property type="molecule type" value="Genomic_DNA"/>
</dbReference>
<organism evidence="5 6">
    <name type="scientific">Amnibacterium kyonggiense</name>
    <dbReference type="NCBI Taxonomy" id="595671"/>
    <lineage>
        <taxon>Bacteria</taxon>
        <taxon>Bacillati</taxon>
        <taxon>Actinomycetota</taxon>
        <taxon>Actinomycetes</taxon>
        <taxon>Micrococcales</taxon>
        <taxon>Microbacteriaceae</taxon>
        <taxon>Amnibacterium</taxon>
    </lineage>
</organism>
<dbReference type="Pfam" id="PF01728">
    <property type="entry name" value="FtsJ"/>
    <property type="match status" value="1"/>
</dbReference>
<accession>A0A4R7FKA7</accession>
<dbReference type="InterPro" id="IPR036986">
    <property type="entry name" value="S4_RNA-bd_sf"/>
</dbReference>
<dbReference type="Gene3D" id="3.40.50.150">
    <property type="entry name" value="Vaccinia Virus protein VP39"/>
    <property type="match status" value="1"/>
</dbReference>
<comment type="caution">
    <text evidence="5">The sequence shown here is derived from an EMBL/GenBank/DDBJ whole genome shotgun (WGS) entry which is preliminary data.</text>
</comment>
<dbReference type="InterPro" id="IPR004538">
    <property type="entry name" value="Hemolysin_A/TlyA"/>
</dbReference>
<keyword evidence="1 3" id="KW-0694">RNA-binding</keyword>
<name>A0A4R7FKA7_9MICO</name>
<dbReference type="SUPFAM" id="SSF55174">
    <property type="entry name" value="Alpha-L RNA-binding motif"/>
    <property type="match status" value="1"/>
</dbReference>
<dbReference type="Pfam" id="PF01479">
    <property type="entry name" value="S4"/>
    <property type="match status" value="1"/>
</dbReference>
<dbReference type="InterPro" id="IPR029063">
    <property type="entry name" value="SAM-dependent_MTases_sf"/>
</dbReference>
<dbReference type="InterPro" id="IPR002877">
    <property type="entry name" value="RNA_MeTrfase_FtsJ_dom"/>
</dbReference>
<evidence type="ECO:0000313" key="5">
    <source>
        <dbReference type="EMBL" id="TDS76767.1"/>
    </source>
</evidence>
<dbReference type="GO" id="GO:0003723">
    <property type="term" value="F:RNA binding"/>
    <property type="evidence" value="ECO:0007669"/>
    <property type="project" value="UniProtKB-KW"/>
</dbReference>
<feature type="domain" description="RNA-binding S4" evidence="4">
    <location>
        <begin position="12"/>
        <end position="74"/>
    </location>
</feature>
<dbReference type="PROSITE" id="PS50889">
    <property type="entry name" value="S4"/>
    <property type="match status" value="1"/>
</dbReference>
<evidence type="ECO:0000256" key="2">
    <source>
        <dbReference type="ARBA" id="ARBA00029460"/>
    </source>
</evidence>
<dbReference type="PIRSF" id="PIRSF005578">
    <property type="entry name" value="TlyA"/>
    <property type="match status" value="1"/>
</dbReference>